<dbReference type="AlphaFoldDB" id="A0A1F5GIA0"/>
<dbReference type="Proteomes" id="UP000177124">
    <property type="component" value="Unassembled WGS sequence"/>
</dbReference>
<dbReference type="EMBL" id="MFBF01000015">
    <property type="protein sequence ID" value="OGD91606.1"/>
    <property type="molecule type" value="Genomic_DNA"/>
</dbReference>
<name>A0A1F5GIA0_9BACT</name>
<gene>
    <name evidence="2" type="ORF">A3D07_01485</name>
</gene>
<evidence type="ECO:0000313" key="3">
    <source>
        <dbReference type="Proteomes" id="UP000177124"/>
    </source>
</evidence>
<sequence>MKDETKPQDIRERTFNFAVEIIKFCGELPKNDVNRILIRQVIRSGTSIGANLEEAQGANTRPEFTNCTNIAKKEARETNYWLRLIAESNNQLAKQKIERLIKESEEISKILTTIVKKLKNRNDLKLNP</sequence>
<dbReference type="Pfam" id="PF05635">
    <property type="entry name" value="23S_rRNA_IVP"/>
    <property type="match status" value="1"/>
</dbReference>
<dbReference type="PIRSF" id="PIRSF035652">
    <property type="entry name" value="CHP02436"/>
    <property type="match status" value="1"/>
</dbReference>
<evidence type="ECO:0000313" key="2">
    <source>
        <dbReference type="EMBL" id="OGD91606.1"/>
    </source>
</evidence>
<reference evidence="2 3" key="1">
    <citation type="journal article" date="2016" name="Nat. Commun.">
        <title>Thousands of microbial genomes shed light on interconnected biogeochemical processes in an aquifer system.</title>
        <authorList>
            <person name="Anantharaman K."/>
            <person name="Brown C.T."/>
            <person name="Hug L.A."/>
            <person name="Sharon I."/>
            <person name="Castelle C.J."/>
            <person name="Probst A.J."/>
            <person name="Thomas B.C."/>
            <person name="Singh A."/>
            <person name="Wilkins M.J."/>
            <person name="Karaoz U."/>
            <person name="Brodie E.L."/>
            <person name="Williams K.H."/>
            <person name="Hubbard S.S."/>
            <person name="Banfield J.F."/>
        </authorList>
    </citation>
    <scope>NUCLEOTIDE SEQUENCE [LARGE SCALE GENOMIC DNA]</scope>
</reference>
<feature type="coiled-coil region" evidence="1">
    <location>
        <begin position="83"/>
        <end position="110"/>
    </location>
</feature>
<dbReference type="InterPro" id="IPR036583">
    <property type="entry name" value="23S_rRNA_IVS_sf"/>
</dbReference>
<keyword evidence="1" id="KW-0175">Coiled coil</keyword>
<dbReference type="NCBIfam" id="TIGR02436">
    <property type="entry name" value="four helix bundle protein"/>
    <property type="match status" value="1"/>
</dbReference>
<accession>A0A1F5GIA0</accession>
<comment type="caution">
    <text evidence="2">The sequence shown here is derived from an EMBL/GenBank/DDBJ whole genome shotgun (WGS) entry which is preliminary data.</text>
</comment>
<evidence type="ECO:0008006" key="4">
    <source>
        <dbReference type="Google" id="ProtNLM"/>
    </source>
</evidence>
<evidence type="ECO:0000256" key="1">
    <source>
        <dbReference type="SAM" id="Coils"/>
    </source>
</evidence>
<dbReference type="PANTHER" id="PTHR38471">
    <property type="entry name" value="FOUR HELIX BUNDLE PROTEIN"/>
    <property type="match status" value="1"/>
</dbReference>
<dbReference type="InterPro" id="IPR012657">
    <property type="entry name" value="23S_rRNA-intervening_sequence"/>
</dbReference>
<dbReference type="Gene3D" id="1.20.1440.60">
    <property type="entry name" value="23S rRNA-intervening sequence"/>
    <property type="match status" value="1"/>
</dbReference>
<dbReference type="SUPFAM" id="SSF158446">
    <property type="entry name" value="IVS-encoded protein-like"/>
    <property type="match status" value="1"/>
</dbReference>
<organism evidence="2 3">
    <name type="scientific">Candidatus Curtissbacteria bacterium RIFCSPHIGHO2_02_FULL_42_15</name>
    <dbReference type="NCBI Taxonomy" id="1797716"/>
    <lineage>
        <taxon>Bacteria</taxon>
        <taxon>Candidatus Curtissiibacteriota</taxon>
    </lineage>
</organism>
<proteinExistence type="predicted"/>
<dbReference type="PANTHER" id="PTHR38471:SF2">
    <property type="entry name" value="FOUR HELIX BUNDLE PROTEIN"/>
    <property type="match status" value="1"/>
</dbReference>
<protein>
    <recommendedName>
        <fullName evidence="4">Four helix bundle protein</fullName>
    </recommendedName>
</protein>